<dbReference type="PANTHER" id="PTHR21531:SF0">
    <property type="entry name" value="PROTEIN LTV1 HOMOLOG"/>
    <property type="match status" value="1"/>
</dbReference>
<evidence type="ECO:0000256" key="1">
    <source>
        <dbReference type="ARBA" id="ARBA00009078"/>
    </source>
</evidence>
<feature type="compositionally biased region" description="Basic and acidic residues" evidence="2">
    <location>
        <begin position="40"/>
        <end position="49"/>
    </location>
</feature>
<dbReference type="GO" id="GO:0000056">
    <property type="term" value="P:ribosomal small subunit export from nucleus"/>
    <property type="evidence" value="ECO:0007669"/>
    <property type="project" value="TreeGrafter"/>
</dbReference>
<feature type="region of interest" description="Disordered" evidence="2">
    <location>
        <begin position="366"/>
        <end position="387"/>
    </location>
</feature>
<organism evidence="3 4">
    <name type="scientific">Prymnesium parvum</name>
    <name type="common">Toxic golden alga</name>
    <dbReference type="NCBI Taxonomy" id="97485"/>
    <lineage>
        <taxon>Eukaryota</taxon>
        <taxon>Haptista</taxon>
        <taxon>Haptophyta</taxon>
        <taxon>Prymnesiophyceae</taxon>
        <taxon>Prymnesiales</taxon>
        <taxon>Prymnesiaceae</taxon>
        <taxon>Prymnesium</taxon>
    </lineage>
</organism>
<protein>
    <recommendedName>
        <fullName evidence="5">Protein LTV1 homolog</fullName>
    </recommendedName>
</protein>
<dbReference type="GO" id="GO:0030688">
    <property type="term" value="C:preribosome, small subunit precursor"/>
    <property type="evidence" value="ECO:0007669"/>
    <property type="project" value="TreeGrafter"/>
</dbReference>
<proteinExistence type="inferred from homology"/>
<dbReference type="PANTHER" id="PTHR21531">
    <property type="entry name" value="LOW-TEMPERATURE VIABILITY PROTEIN LTV1-RELATED"/>
    <property type="match status" value="1"/>
</dbReference>
<feature type="region of interest" description="Disordered" evidence="2">
    <location>
        <begin position="216"/>
        <end position="297"/>
    </location>
</feature>
<dbReference type="EMBL" id="JBGBPQ010000003">
    <property type="protein sequence ID" value="KAL1526135.1"/>
    <property type="molecule type" value="Genomic_DNA"/>
</dbReference>
<accession>A0AB34JZP1</accession>
<feature type="compositionally biased region" description="Basic and acidic residues" evidence="2">
    <location>
        <begin position="534"/>
        <end position="566"/>
    </location>
</feature>
<feature type="region of interest" description="Disordered" evidence="2">
    <location>
        <begin position="516"/>
        <end position="566"/>
    </location>
</feature>
<dbReference type="AlphaFoldDB" id="A0AB34JZP1"/>
<gene>
    <name evidence="3" type="ORF">AB1Y20_014863</name>
</gene>
<dbReference type="Proteomes" id="UP001515480">
    <property type="component" value="Unassembled WGS sequence"/>
</dbReference>
<reference evidence="3 4" key="1">
    <citation type="journal article" date="2024" name="Science">
        <title>Giant polyketide synthase enzymes in the biosynthesis of giant marine polyether toxins.</title>
        <authorList>
            <person name="Fallon T.R."/>
            <person name="Shende V.V."/>
            <person name="Wierzbicki I.H."/>
            <person name="Pendleton A.L."/>
            <person name="Watervoot N.F."/>
            <person name="Auber R.P."/>
            <person name="Gonzalez D.J."/>
            <person name="Wisecaver J.H."/>
            <person name="Moore B.S."/>
        </authorList>
    </citation>
    <scope>NUCLEOTIDE SEQUENCE [LARGE SCALE GENOMIC DNA]</scope>
    <source>
        <strain evidence="3 4">12B1</strain>
    </source>
</reference>
<dbReference type="Pfam" id="PF04180">
    <property type="entry name" value="LTV"/>
    <property type="match status" value="1"/>
</dbReference>
<comment type="similarity">
    <text evidence="1">Belongs to the LTV1 family.</text>
</comment>
<feature type="compositionally biased region" description="Basic and acidic residues" evidence="2">
    <location>
        <begin position="228"/>
        <end position="239"/>
    </location>
</feature>
<dbReference type="GO" id="GO:0005829">
    <property type="term" value="C:cytosol"/>
    <property type="evidence" value="ECO:0007669"/>
    <property type="project" value="TreeGrafter"/>
</dbReference>
<dbReference type="GO" id="GO:0042274">
    <property type="term" value="P:ribosomal small subunit biogenesis"/>
    <property type="evidence" value="ECO:0007669"/>
    <property type="project" value="InterPro"/>
</dbReference>
<dbReference type="GO" id="GO:0005634">
    <property type="term" value="C:nucleus"/>
    <property type="evidence" value="ECO:0007669"/>
    <property type="project" value="TreeGrafter"/>
</dbReference>
<feature type="compositionally biased region" description="Acidic residues" evidence="2">
    <location>
        <begin position="271"/>
        <end position="280"/>
    </location>
</feature>
<evidence type="ECO:0008006" key="5">
    <source>
        <dbReference type="Google" id="ProtNLM"/>
    </source>
</evidence>
<name>A0AB34JZP1_PRYPA</name>
<comment type="caution">
    <text evidence="3">The sequence shown here is derived from an EMBL/GenBank/DDBJ whole genome shotgun (WGS) entry which is preliminary data.</text>
</comment>
<keyword evidence="4" id="KW-1185">Reference proteome</keyword>
<evidence type="ECO:0000313" key="3">
    <source>
        <dbReference type="EMBL" id="KAL1526135.1"/>
    </source>
</evidence>
<dbReference type="InterPro" id="IPR007307">
    <property type="entry name" value="Ltv1"/>
</dbReference>
<evidence type="ECO:0000256" key="2">
    <source>
        <dbReference type="SAM" id="MobiDB-lite"/>
    </source>
</evidence>
<feature type="region of interest" description="Disordered" evidence="2">
    <location>
        <begin position="416"/>
        <end position="443"/>
    </location>
</feature>
<sequence>MPSKKKPFIDRAEAAHFHLVHRSQRDPKVADPDAPQRVLKPLEGRRGASEKASQSTRAWLEEQDLGGFEELAVAAAPHEANSELGLPEDGYNYSQHLRVIGGGTFIPAPESVASHARSAASRLSRLSARSRAESFVLRGMPSEAFETMHEELEGGAGGNLNAMNAVDEEEDGAHLQDEMDEDLWAALHDDAADGEFEEINDDFVLQANVERDTELIADPVRKTKGQRKKEAELEERSDAEGDEGEGDGLPPTGGTSRGAGKPGLAALMGWSDDDDDEEEEDKGKEGAAARRGKLVGEAPRQERLIDARFDRLMENEYDDDEIGELEEDDPRVLGDAGLEAFESVMDDFLDKQHSKFVRIHDIMDTGSSRQHARVPSAEEDSGTCAPTGEEIDRLRKANMDAKGNTLPGKEAELAALEESDDDSDGSVQNHPFFDGLKEKPKEEEWDAETILSTYTTTDHHPTMIHMPRRVKPNPQQRITLDKQTGLPVGIVLPAEEERRKHAAALAAVAGGAADLHDVEEDEEYEPVNMGAARPKQETAEEKRQRKQMAKELKAERRAEKKGTKLAFKEEKATQQYVAAVTHQIKGAQSLAR</sequence>
<feature type="region of interest" description="Disordered" evidence="2">
    <location>
        <begin position="16"/>
        <end position="58"/>
    </location>
</feature>
<evidence type="ECO:0000313" key="4">
    <source>
        <dbReference type="Proteomes" id="UP001515480"/>
    </source>
</evidence>